<feature type="domain" description="RING-type" evidence="10">
    <location>
        <begin position="131"/>
        <end position="172"/>
    </location>
</feature>
<feature type="compositionally biased region" description="Polar residues" evidence="9">
    <location>
        <begin position="19"/>
        <end position="28"/>
    </location>
</feature>
<dbReference type="PANTHER" id="PTHR46463:SF90">
    <property type="entry name" value="ANAPHASE-PROMOTING COMPLEX SUBUNIT 11 RING-H2 FINGER PROTEIN"/>
    <property type="match status" value="1"/>
</dbReference>
<name>A0A498I875_MALDO</name>
<evidence type="ECO:0000259" key="10">
    <source>
        <dbReference type="PROSITE" id="PS50089"/>
    </source>
</evidence>
<gene>
    <name evidence="11" type="ORF">DVH24_040587</name>
</gene>
<reference evidence="11 12" key="1">
    <citation type="submission" date="2018-10" db="EMBL/GenBank/DDBJ databases">
        <title>A high-quality apple genome assembly.</title>
        <authorList>
            <person name="Hu J."/>
        </authorList>
    </citation>
    <scope>NUCLEOTIDE SEQUENCE [LARGE SCALE GENOMIC DNA]</scope>
    <source>
        <strain evidence="12">cv. HFTH1</strain>
        <tissue evidence="11">Young leaf</tissue>
    </source>
</reference>
<dbReference type="Pfam" id="PF13639">
    <property type="entry name" value="zf-RING_2"/>
    <property type="match status" value="1"/>
</dbReference>
<dbReference type="GO" id="GO:0061630">
    <property type="term" value="F:ubiquitin protein ligase activity"/>
    <property type="evidence" value="ECO:0007669"/>
    <property type="project" value="UniProtKB-EC"/>
</dbReference>
<dbReference type="GO" id="GO:0008270">
    <property type="term" value="F:zinc ion binding"/>
    <property type="evidence" value="ECO:0007669"/>
    <property type="project" value="UniProtKB-KW"/>
</dbReference>
<organism evidence="11 12">
    <name type="scientific">Malus domestica</name>
    <name type="common">Apple</name>
    <name type="synonym">Pyrus malus</name>
    <dbReference type="NCBI Taxonomy" id="3750"/>
    <lineage>
        <taxon>Eukaryota</taxon>
        <taxon>Viridiplantae</taxon>
        <taxon>Streptophyta</taxon>
        <taxon>Embryophyta</taxon>
        <taxon>Tracheophyta</taxon>
        <taxon>Spermatophyta</taxon>
        <taxon>Magnoliopsida</taxon>
        <taxon>eudicotyledons</taxon>
        <taxon>Gunneridae</taxon>
        <taxon>Pentapetalae</taxon>
        <taxon>rosids</taxon>
        <taxon>fabids</taxon>
        <taxon>Rosales</taxon>
        <taxon>Rosaceae</taxon>
        <taxon>Amygdaloideae</taxon>
        <taxon>Maleae</taxon>
        <taxon>Malus</taxon>
    </lineage>
</organism>
<accession>A0A498I875</accession>
<dbReference type="STRING" id="3750.A0A498I875"/>
<proteinExistence type="predicted"/>
<dbReference type="Proteomes" id="UP000290289">
    <property type="component" value="Chromosome 13"/>
</dbReference>
<evidence type="ECO:0000256" key="3">
    <source>
        <dbReference type="ARBA" id="ARBA00022679"/>
    </source>
</evidence>
<evidence type="ECO:0000256" key="2">
    <source>
        <dbReference type="ARBA" id="ARBA00012483"/>
    </source>
</evidence>
<dbReference type="InterPro" id="IPR001841">
    <property type="entry name" value="Znf_RING"/>
</dbReference>
<keyword evidence="6" id="KW-0833">Ubl conjugation pathway</keyword>
<evidence type="ECO:0000256" key="8">
    <source>
        <dbReference type="PROSITE-ProRule" id="PRU00175"/>
    </source>
</evidence>
<keyword evidence="12" id="KW-1185">Reference proteome</keyword>
<dbReference type="InterPro" id="IPR013083">
    <property type="entry name" value="Znf_RING/FYVE/PHD"/>
</dbReference>
<evidence type="ECO:0000256" key="9">
    <source>
        <dbReference type="SAM" id="MobiDB-lite"/>
    </source>
</evidence>
<comment type="caution">
    <text evidence="11">The sequence shown here is derived from an EMBL/GenBank/DDBJ whole genome shotgun (WGS) entry which is preliminary data.</text>
</comment>
<evidence type="ECO:0000256" key="4">
    <source>
        <dbReference type="ARBA" id="ARBA00022723"/>
    </source>
</evidence>
<dbReference type="EC" id="2.3.2.27" evidence="2"/>
<dbReference type="AlphaFoldDB" id="A0A498I875"/>
<keyword evidence="4" id="KW-0479">Metal-binding</keyword>
<dbReference type="Gramene" id="mRNA:MD13G0052000">
    <property type="protein sequence ID" value="mRNA:MD13G0052000"/>
    <property type="gene ID" value="MD13G0052000"/>
</dbReference>
<keyword evidence="5 8" id="KW-0863">Zinc-finger</keyword>
<feature type="region of interest" description="Disordered" evidence="9">
    <location>
        <begin position="1"/>
        <end position="28"/>
    </location>
</feature>
<dbReference type="EMBL" id="RDQH01000339">
    <property type="protein sequence ID" value="RXH79440.1"/>
    <property type="molecule type" value="Genomic_DNA"/>
</dbReference>
<dbReference type="Gene3D" id="3.30.40.10">
    <property type="entry name" value="Zinc/RING finger domain, C3HC4 (zinc finger)"/>
    <property type="match status" value="1"/>
</dbReference>
<dbReference type="PANTHER" id="PTHR46463">
    <property type="entry name" value="ZINC FINGER, RING/FYVE/PHD-TYPE"/>
    <property type="match status" value="1"/>
</dbReference>
<evidence type="ECO:0000313" key="12">
    <source>
        <dbReference type="Proteomes" id="UP000290289"/>
    </source>
</evidence>
<evidence type="ECO:0000256" key="5">
    <source>
        <dbReference type="ARBA" id="ARBA00022771"/>
    </source>
</evidence>
<keyword evidence="7" id="KW-0862">Zinc</keyword>
<keyword evidence="3" id="KW-0808">Transferase</keyword>
<sequence>MGSACSCFRSKDPIEDNNGDNASNGDVGFTQNLYNKIEKYRASISSWRRDNLVNSSNEVADASSIPDGAPQVAQSGTTTVEVQVVQAPPQEGLNEGLIYQNPNESLKKSSSGKEATGLMYIYDLLERGEECPTCLEEYTTENPKITVECSHHYHLSCIFEWMERSPTCPICSRVMLFSETS</sequence>
<dbReference type="CDD" id="cd23116">
    <property type="entry name" value="RING-H2_AIRP1-like"/>
    <property type="match status" value="1"/>
</dbReference>
<evidence type="ECO:0000256" key="6">
    <source>
        <dbReference type="ARBA" id="ARBA00022786"/>
    </source>
</evidence>
<dbReference type="PROSITE" id="PS50089">
    <property type="entry name" value="ZF_RING_2"/>
    <property type="match status" value="1"/>
</dbReference>
<evidence type="ECO:0000256" key="7">
    <source>
        <dbReference type="ARBA" id="ARBA00022833"/>
    </source>
</evidence>
<evidence type="ECO:0000256" key="1">
    <source>
        <dbReference type="ARBA" id="ARBA00000900"/>
    </source>
</evidence>
<dbReference type="SMART" id="SM00184">
    <property type="entry name" value="RING"/>
    <property type="match status" value="1"/>
</dbReference>
<evidence type="ECO:0000313" key="11">
    <source>
        <dbReference type="EMBL" id="RXH79440.1"/>
    </source>
</evidence>
<protein>
    <recommendedName>
        <fullName evidence="2">RING-type E3 ubiquitin transferase</fullName>
        <ecNumber evidence="2">2.3.2.27</ecNumber>
    </recommendedName>
</protein>
<dbReference type="SUPFAM" id="SSF57850">
    <property type="entry name" value="RING/U-box"/>
    <property type="match status" value="1"/>
</dbReference>
<comment type="catalytic activity">
    <reaction evidence="1">
        <text>S-ubiquitinyl-[E2 ubiquitin-conjugating enzyme]-L-cysteine + [acceptor protein]-L-lysine = [E2 ubiquitin-conjugating enzyme]-L-cysteine + N(6)-ubiquitinyl-[acceptor protein]-L-lysine.</text>
        <dbReference type="EC" id="2.3.2.27"/>
    </reaction>
</comment>